<dbReference type="EMBL" id="DXEN01000076">
    <property type="protein sequence ID" value="HIX86938.1"/>
    <property type="molecule type" value="Genomic_DNA"/>
</dbReference>
<evidence type="ECO:0000313" key="1">
    <source>
        <dbReference type="EMBL" id="HIX86938.1"/>
    </source>
</evidence>
<proteinExistence type="predicted"/>
<keyword evidence="1" id="KW-0449">Lipoprotein</keyword>
<comment type="caution">
    <text evidence="1">The sequence shown here is derived from an EMBL/GenBank/DDBJ whole genome shotgun (WGS) entry which is preliminary data.</text>
</comment>
<dbReference type="InterPro" id="IPR020018">
    <property type="entry name" value="Motility-assoc_lipoprot_GldH"/>
</dbReference>
<sequence>MTNPRRITTNRNNRPIPLQSRRLSPRLKGFVAAACGLFLCLSCENQAVYDQYQVIENLSWEKDKEYYFTFQIEDASIPYDVFLEIRNNNKYPFQNLWLFCGEERPYGPLVRDTVECMLANEYGKWYGQGISLFHSDFPIRTHYYFPIEGQYTFSFQQGMREDKLPGIQEIGLRIVPASPVNAPSGKHPNEGK</sequence>
<dbReference type="NCBIfam" id="TIGR03511">
    <property type="entry name" value="GldH_lipo"/>
    <property type="match status" value="1"/>
</dbReference>
<dbReference type="Proteomes" id="UP000823847">
    <property type="component" value="Unassembled WGS sequence"/>
</dbReference>
<name>A0A9D2BRH4_9BACT</name>
<protein>
    <submittedName>
        <fullName evidence="1">Gliding motility lipoprotein GldH</fullName>
    </submittedName>
</protein>
<gene>
    <name evidence="1" type="ORF">H9848_10095</name>
</gene>
<evidence type="ECO:0000313" key="2">
    <source>
        <dbReference type="Proteomes" id="UP000823847"/>
    </source>
</evidence>
<accession>A0A9D2BRH4</accession>
<reference evidence="1" key="1">
    <citation type="journal article" date="2021" name="PeerJ">
        <title>Extensive microbial diversity within the chicken gut microbiome revealed by metagenomics and culture.</title>
        <authorList>
            <person name="Gilroy R."/>
            <person name="Ravi A."/>
            <person name="Getino M."/>
            <person name="Pursley I."/>
            <person name="Horton D.L."/>
            <person name="Alikhan N.F."/>
            <person name="Baker D."/>
            <person name="Gharbi K."/>
            <person name="Hall N."/>
            <person name="Watson M."/>
            <person name="Adriaenssens E.M."/>
            <person name="Foster-Nyarko E."/>
            <person name="Jarju S."/>
            <person name="Secka A."/>
            <person name="Antonio M."/>
            <person name="Oren A."/>
            <person name="Chaudhuri R.R."/>
            <person name="La Ragione R."/>
            <person name="Hildebrand F."/>
            <person name="Pallen M.J."/>
        </authorList>
    </citation>
    <scope>NUCLEOTIDE SEQUENCE</scope>
    <source>
        <strain evidence="1">ChiHecec2B26-12326</strain>
    </source>
</reference>
<dbReference type="AlphaFoldDB" id="A0A9D2BRH4"/>
<reference evidence="1" key="2">
    <citation type="submission" date="2021-04" db="EMBL/GenBank/DDBJ databases">
        <authorList>
            <person name="Gilroy R."/>
        </authorList>
    </citation>
    <scope>NUCLEOTIDE SEQUENCE</scope>
    <source>
        <strain evidence="1">ChiHecec2B26-12326</strain>
    </source>
</reference>
<organism evidence="1 2">
    <name type="scientific">Candidatus Parabacteroides intestinigallinarum</name>
    <dbReference type="NCBI Taxonomy" id="2838722"/>
    <lineage>
        <taxon>Bacteria</taxon>
        <taxon>Pseudomonadati</taxon>
        <taxon>Bacteroidota</taxon>
        <taxon>Bacteroidia</taxon>
        <taxon>Bacteroidales</taxon>
        <taxon>Tannerellaceae</taxon>
        <taxon>Parabacteroides</taxon>
    </lineage>
</organism>
<dbReference type="Pfam" id="PF14109">
    <property type="entry name" value="GldH_lipo"/>
    <property type="match status" value="1"/>
</dbReference>